<sequence>MQDTLEEPLPVEVGGEQPRRNGAAVFNFVAGWVLLIVFVVSFAACLAQGSGAASQYDLMKKLESDAREGVVTTVEVESLSGGRLDSVTMPPTNGYRFVTVSWREGLLRRHTQYVVASSEAQARKAQSDDRRARPVVVAPDSLQGHWEEVQPDVSVVAGEGRHSAGGSTQLFGIEWSVPSWAMLLGGLVAGLGTLTRLVVGPQPWRLTRWAWAWPVLLAWPIGVPAFLLFSGATGLLPPSTPQRRMGGLASLLLTASLTWLISSAL</sequence>
<dbReference type="AlphaFoldDB" id="A0A4U2YSA6"/>
<keyword evidence="3" id="KW-1185">Reference proteome</keyword>
<proteinExistence type="predicted"/>
<protein>
    <submittedName>
        <fullName evidence="2">Uncharacterized protein</fullName>
    </submittedName>
</protein>
<comment type="caution">
    <text evidence="2">The sequence shown here is derived from an EMBL/GenBank/DDBJ whole genome shotgun (WGS) entry which is preliminary data.</text>
</comment>
<keyword evidence="1" id="KW-0472">Membrane</keyword>
<evidence type="ECO:0000313" key="3">
    <source>
        <dbReference type="Proteomes" id="UP000307808"/>
    </source>
</evidence>
<keyword evidence="1" id="KW-1133">Transmembrane helix</keyword>
<dbReference type="Proteomes" id="UP000307808">
    <property type="component" value="Unassembled WGS sequence"/>
</dbReference>
<name>A0A4U2YSA6_9ACTN</name>
<organism evidence="2 3">
    <name type="scientific">Nocardioides jishulii</name>
    <dbReference type="NCBI Taxonomy" id="2575440"/>
    <lineage>
        <taxon>Bacteria</taxon>
        <taxon>Bacillati</taxon>
        <taxon>Actinomycetota</taxon>
        <taxon>Actinomycetes</taxon>
        <taxon>Propionibacteriales</taxon>
        <taxon>Nocardioidaceae</taxon>
        <taxon>Nocardioides</taxon>
    </lineage>
</organism>
<accession>A0A4U2YSA6</accession>
<feature type="transmembrane region" description="Helical" evidence="1">
    <location>
        <begin position="24"/>
        <end position="47"/>
    </location>
</feature>
<evidence type="ECO:0000313" key="2">
    <source>
        <dbReference type="EMBL" id="TKI64347.1"/>
    </source>
</evidence>
<evidence type="ECO:0000256" key="1">
    <source>
        <dbReference type="SAM" id="Phobius"/>
    </source>
</evidence>
<dbReference type="OrthoDB" id="3784740at2"/>
<reference evidence="2 3" key="1">
    <citation type="submission" date="2019-04" db="EMBL/GenBank/DDBJ databases">
        <authorList>
            <person name="Dong K."/>
        </authorList>
    </citation>
    <scope>NUCLEOTIDE SEQUENCE [LARGE SCALE GENOMIC DNA]</scope>
    <source>
        <strain evidence="3">dk3543</strain>
    </source>
</reference>
<dbReference type="EMBL" id="SZPY01000001">
    <property type="protein sequence ID" value="TKI64347.1"/>
    <property type="molecule type" value="Genomic_DNA"/>
</dbReference>
<feature type="transmembrane region" description="Helical" evidence="1">
    <location>
        <begin position="245"/>
        <end position="262"/>
    </location>
</feature>
<feature type="transmembrane region" description="Helical" evidence="1">
    <location>
        <begin position="180"/>
        <end position="199"/>
    </location>
</feature>
<keyword evidence="1" id="KW-0812">Transmembrane</keyword>
<gene>
    <name evidence="2" type="ORF">FC770_04170</name>
</gene>
<dbReference type="RefSeq" id="WP_137064808.1">
    <property type="nucleotide sequence ID" value="NZ_CP040748.1"/>
</dbReference>
<feature type="transmembrane region" description="Helical" evidence="1">
    <location>
        <begin position="211"/>
        <end position="233"/>
    </location>
</feature>